<evidence type="ECO:0000313" key="2">
    <source>
        <dbReference type="Proteomes" id="UP000756703"/>
    </source>
</evidence>
<protein>
    <submittedName>
        <fullName evidence="1">Uncharacterized protein</fullName>
    </submittedName>
</protein>
<organism evidence="1 2">
    <name type="scientific">Candidatus Sungiibacteriota bacterium</name>
    <dbReference type="NCBI Taxonomy" id="2750080"/>
    <lineage>
        <taxon>Bacteria</taxon>
        <taxon>Candidatus Sungiibacteriota</taxon>
    </lineage>
</organism>
<dbReference type="AlphaFoldDB" id="A0A933DUC8"/>
<proteinExistence type="predicted"/>
<name>A0A933DUC8_9BACT</name>
<dbReference type="EMBL" id="JACQMI010000013">
    <property type="protein sequence ID" value="MBI4132868.1"/>
    <property type="molecule type" value="Genomic_DNA"/>
</dbReference>
<evidence type="ECO:0000313" key="1">
    <source>
        <dbReference type="EMBL" id="MBI4132868.1"/>
    </source>
</evidence>
<reference evidence="1" key="1">
    <citation type="submission" date="2020-07" db="EMBL/GenBank/DDBJ databases">
        <title>Huge and variable diversity of episymbiotic CPR bacteria and DPANN archaea in groundwater ecosystems.</title>
        <authorList>
            <person name="He C.Y."/>
            <person name="Keren R."/>
            <person name="Whittaker M."/>
            <person name="Farag I.F."/>
            <person name="Doudna J."/>
            <person name="Cate J.H.D."/>
            <person name="Banfield J.F."/>
        </authorList>
    </citation>
    <scope>NUCLEOTIDE SEQUENCE</scope>
    <source>
        <strain evidence="1">NC_groundwater_1225_Ag_S-0.1um_56_177</strain>
    </source>
</reference>
<dbReference type="Proteomes" id="UP000756703">
    <property type="component" value="Unassembled WGS sequence"/>
</dbReference>
<sequence>MNIPEDVIESAKHSYAHKGWEGVEKPLAEQFLQPMRNSAEWVEKSLQMVNRLYRTRVGRQEITEAAPGIARVPIIGDPSDDTALSQQIHTVASSFTKYKYRLSLASKFLHFCHPIFVPPFDKYAYTALCFSEAGRKGGLRWDNHPRSSKEIETWLLAFRYFHKQHESLCGRIRGEIIKSIIPSKASALAERAITPLKVCDTILWMWGGGGSDA</sequence>
<gene>
    <name evidence="1" type="ORF">HY473_02180</name>
</gene>
<comment type="caution">
    <text evidence="1">The sequence shown here is derived from an EMBL/GenBank/DDBJ whole genome shotgun (WGS) entry which is preliminary data.</text>
</comment>
<accession>A0A933DUC8</accession>